<dbReference type="SUPFAM" id="SSF53218">
    <property type="entry name" value="Molybdenum cofactor biosynthesis proteins"/>
    <property type="match status" value="1"/>
</dbReference>
<protein>
    <recommendedName>
        <fullName evidence="4">Molybdenum cofactor biosynthesis protein B</fullName>
    </recommendedName>
</protein>
<dbReference type="EMBL" id="CP042913">
    <property type="protein sequence ID" value="QEG37847.1"/>
    <property type="molecule type" value="Genomic_DNA"/>
</dbReference>
<dbReference type="GO" id="GO:0006777">
    <property type="term" value="P:Mo-molybdopterin cofactor biosynthetic process"/>
    <property type="evidence" value="ECO:0007669"/>
    <property type="project" value="InterPro"/>
</dbReference>
<dbReference type="Pfam" id="PF00994">
    <property type="entry name" value="MoCF_biosynth"/>
    <property type="match status" value="1"/>
</dbReference>
<evidence type="ECO:0000259" key="5">
    <source>
        <dbReference type="SMART" id="SM00852"/>
    </source>
</evidence>
<evidence type="ECO:0000256" key="4">
    <source>
        <dbReference type="ARBA" id="ARBA00015262"/>
    </source>
</evidence>
<sequence length="206" mass="21511">MLYYSLKSGGIVAVGARPMAIKVASSPFLAVPMSEEYCSPSATEHRQSAPSAVRCAVVTVSDTRTLDTDKSGHLIVEGLQGKGHPVVEHIVVPDDPLPLAELVTALAARDDVDAILVTGGTGIAARDQTPEAILPLLTKELPGYGELLRSLSYQEIGAAAMLSRACGGLIGQTLVLTMPGSSAAVRLAMDKLILPELGHLVNHALR</sequence>
<comment type="pathway">
    <text evidence="2">Cofactor biosynthesis; molybdopterin biosynthesis.</text>
</comment>
<dbReference type="GO" id="GO:0005829">
    <property type="term" value="C:cytosol"/>
    <property type="evidence" value="ECO:0007669"/>
    <property type="project" value="TreeGrafter"/>
</dbReference>
<dbReference type="CDD" id="cd00886">
    <property type="entry name" value="MogA_MoaB"/>
    <property type="match status" value="1"/>
</dbReference>
<keyword evidence="7" id="KW-1185">Reference proteome</keyword>
<dbReference type="NCBIfam" id="TIGR00177">
    <property type="entry name" value="molyb_syn"/>
    <property type="match status" value="1"/>
</dbReference>
<dbReference type="FunFam" id="3.40.980.10:FF:000006">
    <property type="entry name" value="Molybdenum cofactor biosynthesis protein B"/>
    <property type="match status" value="1"/>
</dbReference>
<dbReference type="InterPro" id="IPR012245">
    <property type="entry name" value="MoaB"/>
</dbReference>
<evidence type="ECO:0000313" key="6">
    <source>
        <dbReference type="EMBL" id="QEG37847.1"/>
    </source>
</evidence>
<feature type="domain" description="MoaB/Mog" evidence="5">
    <location>
        <begin position="56"/>
        <end position="200"/>
    </location>
</feature>
<proteinExistence type="inferred from homology"/>
<evidence type="ECO:0000256" key="3">
    <source>
        <dbReference type="ARBA" id="ARBA00006112"/>
    </source>
</evidence>
<dbReference type="AlphaFoldDB" id="A0A5B9QFL0"/>
<evidence type="ECO:0000313" key="7">
    <source>
        <dbReference type="Proteomes" id="UP000323917"/>
    </source>
</evidence>
<evidence type="ECO:0000256" key="1">
    <source>
        <dbReference type="ARBA" id="ARBA00003487"/>
    </source>
</evidence>
<organism evidence="6 7">
    <name type="scientific">Bythopirellula goksoeyrii</name>
    <dbReference type="NCBI Taxonomy" id="1400387"/>
    <lineage>
        <taxon>Bacteria</taxon>
        <taxon>Pseudomonadati</taxon>
        <taxon>Planctomycetota</taxon>
        <taxon>Planctomycetia</taxon>
        <taxon>Pirellulales</taxon>
        <taxon>Lacipirellulaceae</taxon>
        <taxon>Bythopirellula</taxon>
    </lineage>
</organism>
<dbReference type="InterPro" id="IPR036425">
    <property type="entry name" value="MoaB/Mog-like_dom_sf"/>
</dbReference>
<dbReference type="PANTHER" id="PTHR43232:SF2">
    <property type="entry name" value="MOLYBDENUM COFACTOR BIOSYNTHESIS PROTEIN B"/>
    <property type="match status" value="1"/>
</dbReference>
<accession>A0A5B9QFL0</accession>
<comment type="similarity">
    <text evidence="3">Belongs to the MoaB/Mog family.</text>
</comment>
<gene>
    <name evidence="6" type="primary">moaB</name>
    <name evidence="6" type="ORF">Pr1d_51950</name>
</gene>
<dbReference type="SMART" id="SM00852">
    <property type="entry name" value="MoCF_biosynth"/>
    <property type="match status" value="1"/>
</dbReference>
<comment type="function">
    <text evidence="1">May be involved in the biosynthesis of molybdopterin.</text>
</comment>
<dbReference type="Gene3D" id="3.40.980.10">
    <property type="entry name" value="MoaB/Mog-like domain"/>
    <property type="match status" value="1"/>
</dbReference>
<dbReference type="PANTHER" id="PTHR43232">
    <property type="entry name" value="MOLYBDENUM COFACTOR BIOSYNTHESIS PROTEIN B"/>
    <property type="match status" value="1"/>
</dbReference>
<dbReference type="InterPro" id="IPR001453">
    <property type="entry name" value="MoaB/Mog_dom"/>
</dbReference>
<reference evidence="6 7" key="1">
    <citation type="submission" date="2019-08" db="EMBL/GenBank/DDBJ databases">
        <title>Deep-cultivation of Planctomycetes and their phenomic and genomic characterization uncovers novel biology.</title>
        <authorList>
            <person name="Wiegand S."/>
            <person name="Jogler M."/>
            <person name="Boedeker C."/>
            <person name="Pinto D."/>
            <person name="Vollmers J."/>
            <person name="Rivas-Marin E."/>
            <person name="Kohn T."/>
            <person name="Peeters S.H."/>
            <person name="Heuer A."/>
            <person name="Rast P."/>
            <person name="Oberbeckmann S."/>
            <person name="Bunk B."/>
            <person name="Jeske O."/>
            <person name="Meyerdierks A."/>
            <person name="Storesund J.E."/>
            <person name="Kallscheuer N."/>
            <person name="Luecker S."/>
            <person name="Lage O.M."/>
            <person name="Pohl T."/>
            <person name="Merkel B.J."/>
            <person name="Hornburger P."/>
            <person name="Mueller R.-W."/>
            <person name="Bruemmer F."/>
            <person name="Labrenz M."/>
            <person name="Spormann A.M."/>
            <person name="Op den Camp H."/>
            <person name="Overmann J."/>
            <person name="Amann R."/>
            <person name="Jetten M.S.M."/>
            <person name="Mascher T."/>
            <person name="Medema M.H."/>
            <person name="Devos D.P."/>
            <person name="Kaster A.-K."/>
            <person name="Ovreas L."/>
            <person name="Rohde M."/>
            <person name="Galperin M.Y."/>
            <person name="Jogler C."/>
        </authorList>
    </citation>
    <scope>NUCLEOTIDE SEQUENCE [LARGE SCALE GENOMIC DNA]</scope>
    <source>
        <strain evidence="6 7">Pr1d</strain>
    </source>
</reference>
<name>A0A5B9QFL0_9BACT</name>
<dbReference type="Proteomes" id="UP000323917">
    <property type="component" value="Chromosome"/>
</dbReference>
<dbReference type="KEGG" id="bgok:Pr1d_51950"/>
<evidence type="ECO:0000256" key="2">
    <source>
        <dbReference type="ARBA" id="ARBA00005046"/>
    </source>
</evidence>